<dbReference type="PANTHER" id="PTHR30349">
    <property type="entry name" value="PHAGE INTEGRASE-RELATED"/>
    <property type="match status" value="1"/>
</dbReference>
<evidence type="ECO:0000313" key="8">
    <source>
        <dbReference type="Proteomes" id="UP001548590"/>
    </source>
</evidence>
<evidence type="ECO:0000256" key="4">
    <source>
        <dbReference type="ARBA" id="ARBA00023172"/>
    </source>
</evidence>
<keyword evidence="2" id="KW-0229">DNA integration</keyword>
<comment type="similarity">
    <text evidence="1">Belongs to the 'phage' integrase family.</text>
</comment>
<feature type="region of interest" description="Disordered" evidence="5">
    <location>
        <begin position="283"/>
        <end position="319"/>
    </location>
</feature>
<dbReference type="Gene3D" id="1.10.150.130">
    <property type="match status" value="1"/>
</dbReference>
<evidence type="ECO:0000256" key="3">
    <source>
        <dbReference type="ARBA" id="ARBA00023125"/>
    </source>
</evidence>
<dbReference type="EMBL" id="JBEWLZ010000013">
    <property type="protein sequence ID" value="MET1491566.1"/>
    <property type="molecule type" value="Genomic_DNA"/>
</dbReference>
<feature type="domain" description="Tyr recombinase" evidence="6">
    <location>
        <begin position="148"/>
        <end position="319"/>
    </location>
</feature>
<dbReference type="InterPro" id="IPR050090">
    <property type="entry name" value="Tyrosine_recombinase_XerCD"/>
</dbReference>
<keyword evidence="4" id="KW-0233">DNA recombination</keyword>
<dbReference type="Gene3D" id="1.10.443.10">
    <property type="entry name" value="Intergrase catalytic core"/>
    <property type="match status" value="1"/>
</dbReference>
<protein>
    <submittedName>
        <fullName evidence="7">Tyrosine-type recombinase/integrase</fullName>
    </submittedName>
</protein>
<dbReference type="InterPro" id="IPR002104">
    <property type="entry name" value="Integrase_catalytic"/>
</dbReference>
<dbReference type="RefSeq" id="WP_345929546.1">
    <property type="nucleotide sequence ID" value="NZ_JBDIVF010000010.1"/>
</dbReference>
<accession>A0ABV2CUG3</accession>
<evidence type="ECO:0000259" key="6">
    <source>
        <dbReference type="PROSITE" id="PS51898"/>
    </source>
</evidence>
<evidence type="ECO:0000313" key="7">
    <source>
        <dbReference type="EMBL" id="MET1491566.1"/>
    </source>
</evidence>
<dbReference type="InterPro" id="IPR011010">
    <property type="entry name" value="DNA_brk_join_enz"/>
</dbReference>
<dbReference type="PROSITE" id="PS51898">
    <property type="entry name" value="TYR_RECOMBINASE"/>
    <property type="match status" value="1"/>
</dbReference>
<dbReference type="PANTHER" id="PTHR30349:SF41">
    <property type="entry name" value="INTEGRASE_RECOMBINASE PROTEIN MJ0367-RELATED"/>
    <property type="match status" value="1"/>
</dbReference>
<dbReference type="InterPro" id="IPR013762">
    <property type="entry name" value="Integrase-like_cat_sf"/>
</dbReference>
<keyword evidence="8" id="KW-1185">Reference proteome</keyword>
<dbReference type="SUPFAM" id="SSF56349">
    <property type="entry name" value="DNA breaking-rejoining enzymes"/>
    <property type="match status" value="1"/>
</dbReference>
<evidence type="ECO:0000256" key="2">
    <source>
        <dbReference type="ARBA" id="ARBA00022908"/>
    </source>
</evidence>
<reference evidence="7 8" key="1">
    <citation type="submission" date="2024-07" db="EMBL/GenBank/DDBJ databases">
        <title>Uliginosibacterium paludis KCTC:42655.</title>
        <authorList>
            <person name="Kim M.K."/>
        </authorList>
    </citation>
    <scope>NUCLEOTIDE SEQUENCE [LARGE SCALE GENOMIC DNA]</scope>
    <source>
        <strain evidence="7 8">KCTC 42655</strain>
    </source>
</reference>
<sequence>MTKSRTLPRWMHLKHGRYYIVRENKWTPLARDLHDALVEYAQLTATTNRGEMAELVNRALEDMRLTVADSTYKNYSVCAKRVKRSFAKFTPRQVRPVHVAEFLDHHKKKPSMANLLHSFLKGMFQRAVRWGIVEANPVRDIQQFATKRRDRYITADEYQKILAKAPETLQCLMEIAYITGQRIGDVMNIRYSDITEAGLFVRQQKTKARVMITMTPDLTAAINKARSIHQSVKGLTLFHKRNGELLAYSTIYGHWQKACKAAGVEDAHFHDIRAASATDAKKQGLDSRKLLGHTTESSHNRYLRDKETPVATPVPARKS</sequence>
<gene>
    <name evidence="7" type="ORF">ABVT11_17130</name>
</gene>
<name>A0ABV2CUG3_9RHOO</name>
<organism evidence="7 8">
    <name type="scientific">Uliginosibacterium paludis</name>
    <dbReference type="NCBI Taxonomy" id="1615952"/>
    <lineage>
        <taxon>Bacteria</taxon>
        <taxon>Pseudomonadati</taxon>
        <taxon>Pseudomonadota</taxon>
        <taxon>Betaproteobacteria</taxon>
        <taxon>Rhodocyclales</taxon>
        <taxon>Zoogloeaceae</taxon>
        <taxon>Uliginosibacterium</taxon>
    </lineage>
</organism>
<dbReference type="InterPro" id="IPR010998">
    <property type="entry name" value="Integrase_recombinase_N"/>
</dbReference>
<evidence type="ECO:0000256" key="5">
    <source>
        <dbReference type="SAM" id="MobiDB-lite"/>
    </source>
</evidence>
<proteinExistence type="inferred from homology"/>
<comment type="caution">
    <text evidence="7">The sequence shown here is derived from an EMBL/GenBank/DDBJ whole genome shotgun (WGS) entry which is preliminary data.</text>
</comment>
<feature type="compositionally biased region" description="Basic and acidic residues" evidence="5">
    <location>
        <begin position="296"/>
        <end position="308"/>
    </location>
</feature>
<dbReference type="Pfam" id="PF00589">
    <property type="entry name" value="Phage_integrase"/>
    <property type="match status" value="1"/>
</dbReference>
<evidence type="ECO:0000256" key="1">
    <source>
        <dbReference type="ARBA" id="ARBA00008857"/>
    </source>
</evidence>
<keyword evidence="3" id="KW-0238">DNA-binding</keyword>
<dbReference type="Proteomes" id="UP001548590">
    <property type="component" value="Unassembled WGS sequence"/>
</dbReference>